<evidence type="ECO:0000313" key="4">
    <source>
        <dbReference type="Proteomes" id="UP000028999"/>
    </source>
</evidence>
<evidence type="ECO:0000313" key="3">
    <source>
        <dbReference type="EMBL" id="CDY48211.1"/>
    </source>
</evidence>
<feature type="compositionally biased region" description="Polar residues" evidence="1">
    <location>
        <begin position="93"/>
        <end position="103"/>
    </location>
</feature>
<dbReference type="EMBL" id="HG994367">
    <property type="protein sequence ID" value="CAF1702601.1"/>
    <property type="molecule type" value="Genomic_DNA"/>
</dbReference>
<sequence>MSSPKPPLLLRPCVVWSPTELRMKRLKQWKRAQIWFSPLHGFARGQRDRSGGFLDLFRAETAVVESSSSGYRSAWRETRQVKIGRRIALAPARSTTPARSTEASMGRAPQRRRVVAVGVVSTGRERSV</sequence>
<evidence type="ECO:0000256" key="1">
    <source>
        <dbReference type="SAM" id="MobiDB-lite"/>
    </source>
</evidence>
<organism evidence="3 4">
    <name type="scientific">Brassica napus</name>
    <name type="common">Rape</name>
    <dbReference type="NCBI Taxonomy" id="3708"/>
    <lineage>
        <taxon>Eukaryota</taxon>
        <taxon>Viridiplantae</taxon>
        <taxon>Streptophyta</taxon>
        <taxon>Embryophyta</taxon>
        <taxon>Tracheophyta</taxon>
        <taxon>Spermatophyta</taxon>
        <taxon>Magnoliopsida</taxon>
        <taxon>eudicotyledons</taxon>
        <taxon>Gunneridae</taxon>
        <taxon>Pentapetalae</taxon>
        <taxon>rosids</taxon>
        <taxon>malvids</taxon>
        <taxon>Brassicales</taxon>
        <taxon>Brassicaceae</taxon>
        <taxon>Brassiceae</taxon>
        <taxon>Brassica</taxon>
    </lineage>
</organism>
<evidence type="ECO:0000313" key="2">
    <source>
        <dbReference type="EMBL" id="CAF1702601.1"/>
    </source>
</evidence>
<gene>
    <name evidence="3" type="primary">BnaCnng16020D</name>
    <name evidence="2" type="ORF">DARMORV10_C03P36700.1</name>
    <name evidence="3" type="ORF">GSBRNA2T00089038001</name>
</gene>
<reference evidence="3 4" key="1">
    <citation type="journal article" date="2014" name="Science">
        <title>Plant genetics. Early allopolyploid evolution in the post-Neolithic Brassica napus oilseed genome.</title>
        <authorList>
            <person name="Chalhoub B."/>
            <person name="Denoeud F."/>
            <person name="Liu S."/>
            <person name="Parkin I.A."/>
            <person name="Tang H."/>
            <person name="Wang X."/>
            <person name="Chiquet J."/>
            <person name="Belcram H."/>
            <person name="Tong C."/>
            <person name="Samans B."/>
            <person name="Correa M."/>
            <person name="Da Silva C."/>
            <person name="Just J."/>
            <person name="Falentin C."/>
            <person name="Koh C.S."/>
            <person name="Le Clainche I."/>
            <person name="Bernard M."/>
            <person name="Bento P."/>
            <person name="Noel B."/>
            <person name="Labadie K."/>
            <person name="Alberti A."/>
            <person name="Charles M."/>
            <person name="Arnaud D."/>
            <person name="Guo H."/>
            <person name="Daviaud C."/>
            <person name="Alamery S."/>
            <person name="Jabbari K."/>
            <person name="Zhao M."/>
            <person name="Edger P.P."/>
            <person name="Chelaifa H."/>
            <person name="Tack D."/>
            <person name="Lassalle G."/>
            <person name="Mestiri I."/>
            <person name="Schnel N."/>
            <person name="Le Paslier M.C."/>
            <person name="Fan G."/>
            <person name="Renault V."/>
            <person name="Bayer P.E."/>
            <person name="Golicz A.A."/>
            <person name="Manoli S."/>
            <person name="Lee T.H."/>
            <person name="Thi V.H."/>
            <person name="Chalabi S."/>
            <person name="Hu Q."/>
            <person name="Fan C."/>
            <person name="Tollenaere R."/>
            <person name="Lu Y."/>
            <person name="Battail C."/>
            <person name="Shen J."/>
            <person name="Sidebottom C.H."/>
            <person name="Wang X."/>
            <person name="Canaguier A."/>
            <person name="Chauveau A."/>
            <person name="Berard A."/>
            <person name="Deniot G."/>
            <person name="Guan M."/>
            <person name="Liu Z."/>
            <person name="Sun F."/>
            <person name="Lim Y.P."/>
            <person name="Lyons E."/>
            <person name="Town C.D."/>
            <person name="Bancroft I."/>
            <person name="Wang X."/>
            <person name="Meng J."/>
            <person name="Ma J."/>
            <person name="Pires J.C."/>
            <person name="King G.J."/>
            <person name="Brunel D."/>
            <person name="Delourme R."/>
            <person name="Renard M."/>
            <person name="Aury J.M."/>
            <person name="Adams K.L."/>
            <person name="Batley J."/>
            <person name="Snowdon R.J."/>
            <person name="Tost J."/>
            <person name="Edwards D."/>
            <person name="Zhou Y."/>
            <person name="Hua W."/>
            <person name="Sharpe A.G."/>
            <person name="Paterson A.H."/>
            <person name="Guan C."/>
            <person name="Wincker P."/>
        </authorList>
    </citation>
    <scope>NUCLEOTIDE SEQUENCE [LARGE SCALE GENOMIC DNA]</scope>
    <source>
        <strain evidence="4">cv. Darmor-bzh</strain>
    </source>
</reference>
<feature type="region of interest" description="Disordered" evidence="1">
    <location>
        <begin position="90"/>
        <end position="110"/>
    </location>
</feature>
<dbReference type="Proteomes" id="UP001295469">
    <property type="component" value="Chromosome C03"/>
</dbReference>
<accession>A0A078IDZ2</accession>
<reference evidence="3" key="2">
    <citation type="submission" date="2014-06" db="EMBL/GenBank/DDBJ databases">
        <authorList>
            <person name="Genoscope - CEA"/>
        </authorList>
    </citation>
    <scope>NUCLEOTIDE SEQUENCE</scope>
</reference>
<dbReference type="Proteomes" id="UP000028999">
    <property type="component" value="Unassembled WGS sequence"/>
</dbReference>
<proteinExistence type="predicted"/>
<dbReference type="PaxDb" id="3708-A0A078IDZ2"/>
<name>A0A078IDZ2_BRANA</name>
<protein>
    <submittedName>
        <fullName evidence="2">(rape) hypothetical protein</fullName>
    </submittedName>
    <submittedName>
        <fullName evidence="3">BnaCnng16020D protein</fullName>
    </submittedName>
</protein>
<keyword evidence="4" id="KW-1185">Reference proteome</keyword>
<dbReference type="EMBL" id="LK032759">
    <property type="protein sequence ID" value="CDY48211.1"/>
    <property type="molecule type" value="Genomic_DNA"/>
</dbReference>
<reference evidence="2" key="3">
    <citation type="submission" date="2021-01" db="EMBL/GenBank/DDBJ databases">
        <authorList>
            <consortium name="Genoscope - CEA"/>
            <person name="William W."/>
        </authorList>
    </citation>
    <scope>NUCLEOTIDE SEQUENCE</scope>
</reference>
<dbReference type="AlphaFoldDB" id="A0A078IDZ2"/>
<dbReference type="Gramene" id="CDY48211">
    <property type="protein sequence ID" value="CDY48211"/>
    <property type="gene ID" value="GSBRNA2T00089038001"/>
</dbReference>